<accession>A0ABR7F123</accession>
<protein>
    <submittedName>
        <fullName evidence="1">Uncharacterized protein</fullName>
    </submittedName>
</protein>
<proteinExistence type="predicted"/>
<sequence>MENNKVRQFIDLLVNEEETIENAAKVSGIGDMKLVDVLKTISEMEFESIKAFSSAIAGMNSMKEAIQTVKDLDDALTDLKKSSEK</sequence>
<dbReference type="RefSeq" id="WP_186840086.1">
    <property type="nucleotide sequence ID" value="NZ_JACOOZ010000003.1"/>
</dbReference>
<comment type="caution">
    <text evidence="1">The sequence shown here is derived from an EMBL/GenBank/DDBJ whole genome shotgun (WGS) entry which is preliminary data.</text>
</comment>
<dbReference type="Proteomes" id="UP000597877">
    <property type="component" value="Unassembled WGS sequence"/>
</dbReference>
<dbReference type="EMBL" id="JACOOZ010000003">
    <property type="protein sequence ID" value="MBC5667301.1"/>
    <property type="molecule type" value="Genomic_DNA"/>
</dbReference>
<reference evidence="1 2" key="1">
    <citation type="submission" date="2020-08" db="EMBL/GenBank/DDBJ databases">
        <title>Genome public.</title>
        <authorList>
            <person name="Liu C."/>
            <person name="Sun Q."/>
        </authorList>
    </citation>
    <scope>NUCLEOTIDE SEQUENCE [LARGE SCALE GENOMIC DNA]</scope>
    <source>
        <strain evidence="1 2">BX4</strain>
    </source>
</reference>
<name>A0ABR7F123_9FIRM</name>
<keyword evidence="2" id="KW-1185">Reference proteome</keyword>
<evidence type="ECO:0000313" key="1">
    <source>
        <dbReference type="EMBL" id="MBC5667301.1"/>
    </source>
</evidence>
<evidence type="ECO:0000313" key="2">
    <source>
        <dbReference type="Proteomes" id="UP000597877"/>
    </source>
</evidence>
<gene>
    <name evidence="1" type="ORF">H8S00_04785</name>
</gene>
<organism evidence="1 2">
    <name type="scientific">Eubacterium segne</name>
    <dbReference type="NCBI Taxonomy" id="2763045"/>
    <lineage>
        <taxon>Bacteria</taxon>
        <taxon>Bacillati</taxon>
        <taxon>Bacillota</taxon>
        <taxon>Clostridia</taxon>
        <taxon>Eubacteriales</taxon>
        <taxon>Eubacteriaceae</taxon>
        <taxon>Eubacterium</taxon>
    </lineage>
</organism>